<dbReference type="KEGG" id="caby:Cabys_3519"/>
<feature type="short sequence motif" description="DGA/G" evidence="6">
    <location>
        <begin position="229"/>
        <end position="231"/>
    </location>
</feature>
<dbReference type="AlphaFoldDB" id="H1XST9"/>
<accession>H1XST9</accession>
<feature type="active site" description="Proton acceptor" evidence="6">
    <location>
        <position position="229"/>
    </location>
</feature>
<name>H1XST9_CALAY</name>
<dbReference type="PANTHER" id="PTHR14226">
    <property type="entry name" value="NEUROPATHY TARGET ESTERASE/SWISS CHEESE D.MELANOGASTER"/>
    <property type="match status" value="1"/>
</dbReference>
<dbReference type="HOGENOM" id="CLU_014750_1_0_0"/>
<dbReference type="Gene3D" id="3.10.20.310">
    <property type="entry name" value="membrane protein fhac"/>
    <property type="match status" value="2"/>
</dbReference>
<evidence type="ECO:0000313" key="9">
    <source>
        <dbReference type="EMBL" id="APF20265.1"/>
    </source>
</evidence>
<dbReference type="Proteomes" id="UP000004671">
    <property type="component" value="Chromosome"/>
</dbReference>
<evidence type="ECO:0000313" key="12">
    <source>
        <dbReference type="Proteomes" id="UP000183868"/>
    </source>
</evidence>
<feature type="domain" description="PNPLA" evidence="7">
    <location>
        <begin position="50"/>
        <end position="242"/>
    </location>
</feature>
<evidence type="ECO:0000256" key="6">
    <source>
        <dbReference type="PROSITE-ProRule" id="PRU01161"/>
    </source>
</evidence>
<dbReference type="PROSITE" id="PS51635">
    <property type="entry name" value="PNPLA"/>
    <property type="match status" value="1"/>
</dbReference>
<organism evidence="10 11">
    <name type="scientific">Caldithrix abyssi DSM 13497</name>
    <dbReference type="NCBI Taxonomy" id="880073"/>
    <lineage>
        <taxon>Bacteria</taxon>
        <taxon>Pseudomonadati</taxon>
        <taxon>Calditrichota</taxon>
        <taxon>Calditrichia</taxon>
        <taxon>Calditrichales</taxon>
        <taxon>Calditrichaceae</taxon>
        <taxon>Caldithrix</taxon>
    </lineage>
</organism>
<evidence type="ECO:0000313" key="10">
    <source>
        <dbReference type="EMBL" id="EHO40316.1"/>
    </source>
</evidence>
<dbReference type="OrthoDB" id="9770965at2"/>
<dbReference type="eggNOG" id="COG4775">
    <property type="taxonomic scope" value="Bacteria"/>
</dbReference>
<evidence type="ECO:0000256" key="4">
    <source>
        <dbReference type="ARBA" id="ARBA00023098"/>
    </source>
</evidence>
<dbReference type="InterPro" id="IPR016035">
    <property type="entry name" value="Acyl_Trfase/lysoPLipase"/>
</dbReference>
<gene>
    <name evidence="9" type="ORF">Cabys_3519</name>
    <name evidence="10" type="ORF">Calab_0676</name>
</gene>
<dbReference type="InterPro" id="IPR010827">
    <property type="entry name" value="BamA/TamA_POTRA"/>
</dbReference>
<feature type="short sequence motif" description="GXSXG" evidence="6">
    <location>
        <begin position="81"/>
        <end position="85"/>
    </location>
</feature>
<dbReference type="CDD" id="cd07205">
    <property type="entry name" value="Pat_PNPLA6_PNPLA7_NTE1_like"/>
    <property type="match status" value="1"/>
</dbReference>
<dbReference type="EMBL" id="CM001402">
    <property type="protein sequence ID" value="EHO40316.1"/>
    <property type="molecule type" value="Genomic_DNA"/>
</dbReference>
<dbReference type="EMBL" id="CP018099">
    <property type="protein sequence ID" value="APF20265.1"/>
    <property type="molecule type" value="Genomic_DNA"/>
</dbReference>
<feature type="domain" description="POTRA" evidence="8">
    <location>
        <begin position="412"/>
        <end position="487"/>
    </location>
</feature>
<keyword evidence="3 6" id="KW-0442">Lipid degradation</keyword>
<dbReference type="Pfam" id="PF01734">
    <property type="entry name" value="Patatin"/>
    <property type="match status" value="1"/>
</dbReference>
<keyword evidence="11" id="KW-1185">Reference proteome</keyword>
<dbReference type="InterPro" id="IPR034746">
    <property type="entry name" value="POTRA"/>
</dbReference>
<protein>
    <submittedName>
        <fullName evidence="9">NTE family protein</fullName>
    </submittedName>
    <submittedName>
        <fullName evidence="10">Patatin</fullName>
    </submittedName>
</protein>
<feature type="active site" description="Nucleophile" evidence="6">
    <location>
        <position position="83"/>
    </location>
</feature>
<evidence type="ECO:0000259" key="7">
    <source>
        <dbReference type="PROSITE" id="PS51635"/>
    </source>
</evidence>
<dbReference type="Gene3D" id="3.40.1090.10">
    <property type="entry name" value="Cytosolic phospholipase A2 catalytic domain"/>
    <property type="match status" value="2"/>
</dbReference>
<evidence type="ECO:0000256" key="5">
    <source>
        <dbReference type="ARBA" id="ARBA00023136"/>
    </source>
</evidence>
<evidence type="ECO:0000256" key="3">
    <source>
        <dbReference type="ARBA" id="ARBA00022963"/>
    </source>
</evidence>
<dbReference type="InterPro" id="IPR002641">
    <property type="entry name" value="PNPLA_dom"/>
</dbReference>
<dbReference type="PANTHER" id="PTHR14226:SF29">
    <property type="entry name" value="NEUROPATHY TARGET ESTERASE SWS"/>
    <property type="match status" value="1"/>
</dbReference>
<evidence type="ECO:0000313" key="11">
    <source>
        <dbReference type="Proteomes" id="UP000004671"/>
    </source>
</evidence>
<evidence type="ECO:0000259" key="8">
    <source>
        <dbReference type="PROSITE" id="PS51779"/>
    </source>
</evidence>
<reference evidence="9 12" key="2">
    <citation type="submission" date="2016-11" db="EMBL/GenBank/DDBJ databases">
        <title>Genomic analysis of Caldithrix abyssi and proposal of a novel bacterial phylum Caldithrichaeota.</title>
        <authorList>
            <person name="Kublanov I."/>
            <person name="Sigalova O."/>
            <person name="Gavrilov S."/>
            <person name="Lebedinsky A."/>
            <person name="Ivanova N."/>
            <person name="Daum C."/>
            <person name="Reddy T."/>
            <person name="Klenk H.P."/>
            <person name="Goker M."/>
            <person name="Reva O."/>
            <person name="Miroshnichenko M."/>
            <person name="Kyprides N."/>
            <person name="Woyke T."/>
            <person name="Gelfand M."/>
        </authorList>
    </citation>
    <scope>NUCLEOTIDE SEQUENCE [LARGE SCALE GENOMIC DNA]</scope>
    <source>
        <strain evidence="9 12">LF13</strain>
    </source>
</reference>
<dbReference type="GO" id="GO:0016787">
    <property type="term" value="F:hydrolase activity"/>
    <property type="evidence" value="ECO:0007669"/>
    <property type="project" value="UniProtKB-UniRule"/>
</dbReference>
<dbReference type="PROSITE" id="PS51779">
    <property type="entry name" value="POTRA"/>
    <property type="match status" value="1"/>
</dbReference>
<feature type="short sequence motif" description="GXGXXG" evidence="6">
    <location>
        <begin position="54"/>
        <end position="59"/>
    </location>
</feature>
<keyword evidence="2 6" id="KW-0378">Hydrolase</keyword>
<dbReference type="Gene3D" id="2.40.160.50">
    <property type="entry name" value="membrane protein fhac: a member of the omp85/tpsb transporter family"/>
    <property type="match status" value="1"/>
</dbReference>
<dbReference type="Pfam" id="PF07244">
    <property type="entry name" value="POTRA"/>
    <property type="match status" value="2"/>
</dbReference>
<evidence type="ECO:0000256" key="2">
    <source>
        <dbReference type="ARBA" id="ARBA00022801"/>
    </source>
</evidence>
<proteinExistence type="predicted"/>
<dbReference type="eggNOG" id="COG1752">
    <property type="taxonomic scope" value="Bacteria"/>
</dbReference>
<dbReference type="PaxDb" id="880073-Calab_0676"/>
<dbReference type="Proteomes" id="UP000183868">
    <property type="component" value="Chromosome"/>
</dbReference>
<dbReference type="InterPro" id="IPR050301">
    <property type="entry name" value="NTE"/>
</dbReference>
<dbReference type="STRING" id="880073.Cabys_3519"/>
<evidence type="ECO:0000256" key="1">
    <source>
        <dbReference type="ARBA" id="ARBA00004370"/>
    </source>
</evidence>
<comment type="subcellular location">
    <subcellularLocation>
        <location evidence="1">Membrane</location>
    </subcellularLocation>
</comment>
<dbReference type="GO" id="GO:0019867">
    <property type="term" value="C:outer membrane"/>
    <property type="evidence" value="ECO:0007669"/>
    <property type="project" value="InterPro"/>
</dbReference>
<keyword evidence="5" id="KW-0472">Membrane</keyword>
<reference evidence="10 11" key="1">
    <citation type="submission" date="2011-09" db="EMBL/GenBank/DDBJ databases">
        <title>The permanent draft genome of Caldithrix abyssi DSM 13497.</title>
        <authorList>
            <consortium name="US DOE Joint Genome Institute (JGI-PGF)"/>
            <person name="Lucas S."/>
            <person name="Han J."/>
            <person name="Lapidus A."/>
            <person name="Bruce D."/>
            <person name="Goodwin L."/>
            <person name="Pitluck S."/>
            <person name="Peters L."/>
            <person name="Kyrpides N."/>
            <person name="Mavromatis K."/>
            <person name="Ivanova N."/>
            <person name="Mikhailova N."/>
            <person name="Chertkov O."/>
            <person name="Detter J.C."/>
            <person name="Tapia R."/>
            <person name="Han C."/>
            <person name="Land M."/>
            <person name="Hauser L."/>
            <person name="Markowitz V."/>
            <person name="Cheng J.-F."/>
            <person name="Hugenholtz P."/>
            <person name="Woyke T."/>
            <person name="Wu D."/>
            <person name="Spring S."/>
            <person name="Brambilla E."/>
            <person name="Klenk H.-P."/>
            <person name="Eisen J.A."/>
        </authorList>
    </citation>
    <scope>NUCLEOTIDE SEQUENCE [LARGE SCALE GENOMIC DNA]</scope>
    <source>
        <strain evidence="10 11">DSM 13497</strain>
    </source>
</reference>
<sequence precursor="true">MRQSLTVFFVLLLTLSGRTGLVFEQAYQFCNGQIVVETRGPIEKHPKVALVLSGGGARGVAHIGVLKALEKYKIPIDLIVGTSIGSVVGGLYASGYTTDEILKIMQSIRWDEIYQDRTQRTSLFVGQKGEQDRYLVNLRFKNGTPYIPVAISPGQRILMTLSDIILRARYQATSSFDCLKIPFRAVTTDLVSGKTIVLKDGNLAEAINASSSIPLLFVPIERDSMLLVDGGLRSNLPVNVARSEGADLVIAVDVTSPLRKKDEINAPWQIVDQATTIMAEMERQLERKNADVLIVPPVGLRRNDDYSNLDELVHTGFEEAKKHISEIKALIKRRSHQSSQKFFIKRIAFNQSTLEIEEAAKLLSMEKKWVALSDIINNLMEQAATGNYRKIEVFADTLGDSLKVGVHVEPFPPIKTINIRGLQQKDEKTVRDLMFLQEGKPLNVALLKEDLKNITDLYREDGFSLMRIDSVCWDRNGQTLTIHINEGIIKEIEISGNTKIKDYVIAREFSRQKGRVFNWKNIAQAIQNVYSTQLFDRVTVDISGNGPDYRLLVRVKEKSSVVMRFGGKYDTDRRAQLYIEFGDEALLGMGIKSMFVGRFGTKDGKVGFKLRDDRIFTTYLTFDLQGYYTWQVNPITTPSGKGGSYREERRGVRFQVGQQLQRLGQFIIELRHENIKDVKEDGVFPYTQNINLRTFAIKAIADKRDRIDFPTKGINNYWSWESGNKLVLGSTEPFTKILVNLEGYYTFRKRATWHVRTFFGVADRSTPFSENFRLGGMDEFYGLYKNEYFGRQLFLFSGEYRIKLPLESFLRDNFMFRNFYVSARYDLGGIWLDPQLVFSLEDFFTGIGGALGIDTVLGPLHFAIGHLTGGRTVGYISLGFNY</sequence>
<dbReference type="RefSeq" id="WP_006927266.1">
    <property type="nucleotide sequence ID" value="NZ_CM001402.1"/>
</dbReference>
<dbReference type="SUPFAM" id="SSF52151">
    <property type="entry name" value="FabD/lysophospholipase-like"/>
    <property type="match status" value="1"/>
</dbReference>
<keyword evidence="4 6" id="KW-0443">Lipid metabolism</keyword>
<dbReference type="InParanoid" id="H1XST9"/>
<dbReference type="GO" id="GO:0016042">
    <property type="term" value="P:lipid catabolic process"/>
    <property type="evidence" value="ECO:0007669"/>
    <property type="project" value="UniProtKB-UniRule"/>
</dbReference>